<keyword evidence="3" id="KW-0040">ANK repeat</keyword>
<keyword evidence="2" id="KW-0862">Zinc</keyword>
<dbReference type="CDD" id="cd16724">
    <property type="entry name" value="RING-HC_MIB1_rpt1"/>
    <property type="match status" value="1"/>
</dbReference>
<dbReference type="SUPFAM" id="SSF57184">
    <property type="entry name" value="Growth factor receptor domain"/>
    <property type="match status" value="1"/>
</dbReference>
<dbReference type="CDD" id="cd16725">
    <property type="entry name" value="RING-HC_MIB1_rpt2"/>
    <property type="match status" value="1"/>
</dbReference>
<feature type="repeat" description="ANK" evidence="3">
    <location>
        <begin position="20"/>
        <end position="44"/>
    </location>
</feature>
<evidence type="ECO:0000259" key="5">
    <source>
        <dbReference type="PROSITE" id="PS50089"/>
    </source>
</evidence>
<dbReference type="PROSITE" id="PS50297">
    <property type="entry name" value="ANK_REP_REGION"/>
    <property type="match status" value="2"/>
</dbReference>
<dbReference type="InterPro" id="IPR013083">
    <property type="entry name" value="Znf_RING/FYVE/PHD"/>
</dbReference>
<dbReference type="CDD" id="cd16727">
    <property type="entry name" value="RING-HC_MIB1_rpt3"/>
    <property type="match status" value="1"/>
</dbReference>
<dbReference type="EMBL" id="JBFDAA010000010">
    <property type="protein sequence ID" value="KAL1124497.1"/>
    <property type="molecule type" value="Genomic_DNA"/>
</dbReference>
<dbReference type="InterPro" id="IPR001841">
    <property type="entry name" value="Znf_RING"/>
</dbReference>
<feature type="domain" description="RING-type" evidence="5">
    <location>
        <begin position="411"/>
        <end position="444"/>
    </location>
</feature>
<dbReference type="PANTHER" id="PTHR24202:SF53">
    <property type="entry name" value="E3 UBIQUITIN-PROTEIN LIGASE MIB1"/>
    <property type="match status" value="1"/>
</dbReference>
<dbReference type="SMART" id="SM00248">
    <property type="entry name" value="ANK"/>
    <property type="match status" value="3"/>
</dbReference>
<evidence type="ECO:0000313" key="7">
    <source>
        <dbReference type="Proteomes" id="UP001558652"/>
    </source>
</evidence>
<keyword evidence="7" id="KW-1185">Reference proteome</keyword>
<proteinExistence type="predicted"/>
<evidence type="ECO:0000313" key="6">
    <source>
        <dbReference type="EMBL" id="KAL1124497.1"/>
    </source>
</evidence>
<reference evidence="6 7" key="1">
    <citation type="submission" date="2024-07" db="EMBL/GenBank/DDBJ databases">
        <title>Chromosome-level genome assembly of the water stick insect Ranatra chinensis (Heteroptera: Nepidae).</title>
        <authorList>
            <person name="Liu X."/>
        </authorList>
    </citation>
    <scope>NUCLEOTIDE SEQUENCE [LARGE SCALE GENOMIC DNA]</scope>
    <source>
        <strain evidence="6">Cailab_2021Rc</strain>
        <tissue evidence="6">Muscle</tissue>
    </source>
</reference>
<keyword evidence="1 4" id="KW-0863">Zinc-finger</keyword>
<evidence type="ECO:0000256" key="3">
    <source>
        <dbReference type="PROSITE-ProRule" id="PRU00023"/>
    </source>
</evidence>
<dbReference type="Pfam" id="PF13920">
    <property type="entry name" value="zf-C3HC4_3"/>
    <property type="match status" value="3"/>
</dbReference>
<dbReference type="PROSITE" id="PS50089">
    <property type="entry name" value="ZF_RING_2"/>
    <property type="match status" value="2"/>
</dbReference>
<dbReference type="PROSITE" id="PS50088">
    <property type="entry name" value="ANK_REPEAT"/>
    <property type="match status" value="2"/>
</dbReference>
<dbReference type="Pfam" id="PF12796">
    <property type="entry name" value="Ank_2"/>
    <property type="match status" value="1"/>
</dbReference>
<dbReference type="InterPro" id="IPR002110">
    <property type="entry name" value="Ankyrin_rpt"/>
</dbReference>
<dbReference type="SMART" id="SM00184">
    <property type="entry name" value="RING"/>
    <property type="match status" value="3"/>
</dbReference>
<dbReference type="SUPFAM" id="SSF57850">
    <property type="entry name" value="RING/U-box"/>
    <property type="match status" value="1"/>
</dbReference>
<dbReference type="InterPro" id="IPR009030">
    <property type="entry name" value="Growth_fac_rcpt_cys_sf"/>
</dbReference>
<keyword evidence="1 4" id="KW-0479">Metal-binding</keyword>
<dbReference type="PANTHER" id="PTHR24202">
    <property type="entry name" value="E3 UBIQUITIN-PROTEIN LIGASE MIB2"/>
    <property type="match status" value="1"/>
</dbReference>
<feature type="domain" description="RING-type" evidence="5">
    <location>
        <begin position="215"/>
        <end position="250"/>
    </location>
</feature>
<name>A0ABD0YMP1_9HEMI</name>
<dbReference type="Gene3D" id="3.30.40.10">
    <property type="entry name" value="Zinc/RING finger domain, C3HC4 (zinc finger)"/>
    <property type="match status" value="3"/>
</dbReference>
<evidence type="ECO:0000256" key="2">
    <source>
        <dbReference type="ARBA" id="ARBA00022833"/>
    </source>
</evidence>
<dbReference type="AlphaFoldDB" id="A0ABD0YMP1"/>
<gene>
    <name evidence="6" type="ORF">AAG570_001123</name>
</gene>
<dbReference type="InterPro" id="IPR036770">
    <property type="entry name" value="Ankyrin_rpt-contain_sf"/>
</dbReference>
<comment type="caution">
    <text evidence="6">The sequence shown here is derived from an EMBL/GenBank/DDBJ whole genome shotgun (WGS) entry which is preliminary data.</text>
</comment>
<dbReference type="Proteomes" id="UP001558652">
    <property type="component" value="Unassembled WGS sequence"/>
</dbReference>
<dbReference type="FunFam" id="3.30.40.10:FF:000083">
    <property type="entry name" value="E3 ubiquitin-protein ligase MIB1 isoform X1"/>
    <property type="match status" value="1"/>
</dbReference>
<accession>A0ABD0YMP1</accession>
<evidence type="ECO:0000256" key="1">
    <source>
        <dbReference type="ARBA" id="ARBA00022771"/>
    </source>
</evidence>
<organism evidence="6 7">
    <name type="scientific">Ranatra chinensis</name>
    <dbReference type="NCBI Taxonomy" id="642074"/>
    <lineage>
        <taxon>Eukaryota</taxon>
        <taxon>Metazoa</taxon>
        <taxon>Ecdysozoa</taxon>
        <taxon>Arthropoda</taxon>
        <taxon>Hexapoda</taxon>
        <taxon>Insecta</taxon>
        <taxon>Pterygota</taxon>
        <taxon>Neoptera</taxon>
        <taxon>Paraneoptera</taxon>
        <taxon>Hemiptera</taxon>
        <taxon>Heteroptera</taxon>
        <taxon>Panheteroptera</taxon>
        <taxon>Nepomorpha</taxon>
        <taxon>Nepidae</taxon>
        <taxon>Ranatrinae</taxon>
        <taxon>Ranatra</taxon>
    </lineage>
</organism>
<dbReference type="GO" id="GO:0008270">
    <property type="term" value="F:zinc ion binding"/>
    <property type="evidence" value="ECO:0007669"/>
    <property type="project" value="UniProtKB-KW"/>
</dbReference>
<protein>
    <recommendedName>
        <fullName evidence="5">RING-type domain-containing protein</fullName>
    </recommendedName>
</protein>
<dbReference type="SUPFAM" id="SSF48403">
    <property type="entry name" value="Ankyrin repeat"/>
    <property type="match status" value="1"/>
</dbReference>
<dbReference type="PRINTS" id="PR01415">
    <property type="entry name" value="ANKYRIN"/>
</dbReference>
<evidence type="ECO:0000256" key="4">
    <source>
        <dbReference type="PROSITE-ProRule" id="PRU00175"/>
    </source>
</evidence>
<feature type="repeat" description="ANK" evidence="3">
    <location>
        <begin position="54"/>
        <end position="86"/>
    </location>
</feature>
<dbReference type="Gene3D" id="1.25.40.20">
    <property type="entry name" value="Ankyrin repeat-containing domain"/>
    <property type="match status" value="2"/>
</dbReference>
<sequence length="454" mass="49160">MWILLVMSPRRWVVDEPKDDGYTALHLAALNNHLAVAKLLVHHGKADMDIKNLNLQTALHLAVERQHAQIVRLLVREGANLNITDKDGDTPLHEALRHHTLSQIKQLQGVTDIGKLLMGLGSQDEVHEAKSSAAIACFLAGSGADLNVKNKKGQTPLDLCPDPNLYKALTKAHKDKETILFCLPGGSNQYLFSSRDQLELRTTDRDTESSALEECLVCSDHKREVLFQPCGHVACCTLCSPRVKRCLICRELVHSSAKIDECIVCSYKRASVLFKPCQHMVACEFCAPIMRKCVKCRLPIAKQLPFSTCCGVSTAAATGSSNAASASNSGSVGGGSGIASGSGPSAPTTTANFLGKKDNQAAAAAAAQVVSQEVEPVVLSGGLMNNGNRDTNADIQKLQQQLQDIKEQTMCPVCMDRLKNMIFLCGHGTCQLCGDRMSECPICRKAVEKRILLY</sequence>